<evidence type="ECO:0000256" key="5">
    <source>
        <dbReference type="ARBA" id="ARBA00023055"/>
    </source>
</evidence>
<evidence type="ECO:0000256" key="1">
    <source>
        <dbReference type="ARBA" id="ARBA00004370"/>
    </source>
</evidence>
<dbReference type="PANTHER" id="PTHR28204:SF1">
    <property type="entry name" value="MITOCHONDRIAL DISTRIBUTION AND MORPHOLOGY PROTEIN 12"/>
    <property type="match status" value="1"/>
</dbReference>
<dbReference type="PANTHER" id="PTHR28204">
    <property type="entry name" value="MITOCHONDRIAL DISTRIBUTION AND MORPHOLOGY PROTEIN 12"/>
    <property type="match status" value="1"/>
</dbReference>
<dbReference type="Proteomes" id="UP001210925">
    <property type="component" value="Unassembled WGS sequence"/>
</dbReference>
<dbReference type="PROSITE" id="PS51847">
    <property type="entry name" value="SMP"/>
    <property type="match status" value="1"/>
</dbReference>
<evidence type="ECO:0000259" key="9">
    <source>
        <dbReference type="PROSITE" id="PS51847"/>
    </source>
</evidence>
<keyword evidence="6" id="KW-0446">Lipid-binding</keyword>
<dbReference type="InterPro" id="IPR027532">
    <property type="entry name" value="Mdm12"/>
</dbReference>
<accession>A0AAD5Y628</accession>
<keyword evidence="7" id="KW-0496">Mitochondrion</keyword>
<reference evidence="10" key="1">
    <citation type="submission" date="2020-05" db="EMBL/GenBank/DDBJ databases">
        <title>Phylogenomic resolution of chytrid fungi.</title>
        <authorList>
            <person name="Stajich J.E."/>
            <person name="Amses K."/>
            <person name="Simmons R."/>
            <person name="Seto K."/>
            <person name="Myers J."/>
            <person name="Bonds A."/>
            <person name="Quandt C.A."/>
            <person name="Barry K."/>
            <person name="Liu P."/>
            <person name="Grigoriev I."/>
            <person name="Longcore J.E."/>
            <person name="James T.Y."/>
        </authorList>
    </citation>
    <scope>NUCLEOTIDE SEQUENCE</scope>
    <source>
        <strain evidence="10">PLAUS21</strain>
    </source>
</reference>
<keyword evidence="2" id="KW-0813">Transport</keyword>
<keyword evidence="11" id="KW-1185">Reference proteome</keyword>
<dbReference type="Pfam" id="PF26544">
    <property type="entry name" value="Mdm12"/>
    <property type="match status" value="1"/>
</dbReference>
<comment type="caution">
    <text evidence="10">The sequence shown here is derived from an EMBL/GenBank/DDBJ whole genome shotgun (WGS) entry which is preliminary data.</text>
</comment>
<keyword evidence="5" id="KW-0445">Lipid transport</keyword>
<evidence type="ECO:0000256" key="8">
    <source>
        <dbReference type="ARBA" id="ARBA00023136"/>
    </source>
</evidence>
<dbReference type="GO" id="GO:0032865">
    <property type="term" value="C:ERMES complex"/>
    <property type="evidence" value="ECO:0007669"/>
    <property type="project" value="InterPro"/>
</dbReference>
<keyword evidence="4" id="KW-0256">Endoplasmic reticulum</keyword>
<evidence type="ECO:0000256" key="3">
    <source>
        <dbReference type="ARBA" id="ARBA00022787"/>
    </source>
</evidence>
<gene>
    <name evidence="10" type="primary">MDM12</name>
    <name evidence="10" type="ORF">HK103_005400</name>
</gene>
<organism evidence="10 11">
    <name type="scientific">Boothiomyces macroporosus</name>
    <dbReference type="NCBI Taxonomy" id="261099"/>
    <lineage>
        <taxon>Eukaryota</taxon>
        <taxon>Fungi</taxon>
        <taxon>Fungi incertae sedis</taxon>
        <taxon>Chytridiomycota</taxon>
        <taxon>Chytridiomycota incertae sedis</taxon>
        <taxon>Chytridiomycetes</taxon>
        <taxon>Rhizophydiales</taxon>
        <taxon>Terramycetaceae</taxon>
        <taxon>Boothiomyces</taxon>
    </lineage>
</organism>
<dbReference type="GO" id="GO:0007005">
    <property type="term" value="P:mitochondrion organization"/>
    <property type="evidence" value="ECO:0007669"/>
    <property type="project" value="InterPro"/>
</dbReference>
<evidence type="ECO:0000313" key="10">
    <source>
        <dbReference type="EMBL" id="KAJ3261562.1"/>
    </source>
</evidence>
<comment type="subcellular location">
    <subcellularLocation>
        <location evidence="1">Membrane</location>
    </subcellularLocation>
</comment>
<dbReference type="EMBL" id="JADGKB010000005">
    <property type="protein sequence ID" value="KAJ3261562.1"/>
    <property type="molecule type" value="Genomic_DNA"/>
</dbReference>
<name>A0AAD5Y628_9FUNG</name>
<evidence type="ECO:0000256" key="2">
    <source>
        <dbReference type="ARBA" id="ARBA00022448"/>
    </source>
</evidence>
<dbReference type="GO" id="GO:0015914">
    <property type="term" value="P:phospholipid transport"/>
    <property type="evidence" value="ECO:0007669"/>
    <property type="project" value="TreeGrafter"/>
</dbReference>
<evidence type="ECO:0000256" key="4">
    <source>
        <dbReference type="ARBA" id="ARBA00022824"/>
    </source>
</evidence>
<feature type="domain" description="SMP-LTD" evidence="9">
    <location>
        <begin position="1"/>
        <end position="210"/>
    </location>
</feature>
<dbReference type="InterPro" id="IPR031468">
    <property type="entry name" value="SMP_LBD"/>
</dbReference>
<dbReference type="AlphaFoldDB" id="A0AAD5Y628"/>
<keyword evidence="3" id="KW-1000">Mitochondrion outer membrane</keyword>
<evidence type="ECO:0000313" key="11">
    <source>
        <dbReference type="Proteomes" id="UP001210925"/>
    </source>
</evidence>
<dbReference type="GO" id="GO:0008289">
    <property type="term" value="F:lipid binding"/>
    <property type="evidence" value="ECO:0007669"/>
    <property type="project" value="UniProtKB-KW"/>
</dbReference>
<proteinExistence type="predicted"/>
<sequence length="210" mass="23587">MSFDINWSLLQDGIEANQLKDYLNEKFASIDRPNFLGPISVSKFDFGSIPPQISVTNICEPLDEFYYIDDNTSEEYQEEQEDGSFNSNFSSYYNNSDMDDRTIPRKETDAQVEISVNYQGNMTMSITTELIVNQPTPGFMVLPLTLTLTKTSLKGKMLSYPATAIIAYLGNVINICLKEPENRESILQDLSIESAIGDGNKQGNALLTQF</sequence>
<evidence type="ECO:0000256" key="7">
    <source>
        <dbReference type="ARBA" id="ARBA00023128"/>
    </source>
</evidence>
<evidence type="ECO:0000256" key="6">
    <source>
        <dbReference type="ARBA" id="ARBA00023121"/>
    </source>
</evidence>
<dbReference type="GO" id="GO:1990456">
    <property type="term" value="P:mitochondrion-endoplasmic reticulum membrane tethering"/>
    <property type="evidence" value="ECO:0007669"/>
    <property type="project" value="TreeGrafter"/>
</dbReference>
<keyword evidence="8" id="KW-0472">Membrane</keyword>
<protein>
    <submittedName>
        <fullName evidence="10">Mitochondrial distribution and morphology protein 12</fullName>
    </submittedName>
</protein>